<dbReference type="EnsemblPlants" id="OB07G26120.1">
    <property type="protein sequence ID" value="OB07G26120.1"/>
    <property type="gene ID" value="OB07G26120"/>
</dbReference>
<keyword evidence="3" id="KW-1185">Reference proteome</keyword>
<feature type="chain" id="PRO_5003773713" description="FBD domain-containing protein" evidence="1">
    <location>
        <begin position="17"/>
        <end position="132"/>
    </location>
</feature>
<evidence type="ECO:0000313" key="2">
    <source>
        <dbReference type="EnsemblPlants" id="OB07G26120.1"/>
    </source>
</evidence>
<dbReference type="Proteomes" id="UP000006038">
    <property type="component" value="Chromosome 7"/>
</dbReference>
<evidence type="ECO:0000256" key="1">
    <source>
        <dbReference type="SAM" id="SignalP"/>
    </source>
</evidence>
<reference evidence="2" key="2">
    <citation type="submission" date="2013-04" db="UniProtKB">
        <authorList>
            <consortium name="EnsemblPlants"/>
        </authorList>
    </citation>
    <scope>IDENTIFICATION</scope>
</reference>
<dbReference type="HOGENOM" id="CLU_158372_0_0_1"/>
<reference evidence="2" key="1">
    <citation type="journal article" date="2013" name="Nat. Commun.">
        <title>Whole-genome sequencing of Oryza brachyantha reveals mechanisms underlying Oryza genome evolution.</title>
        <authorList>
            <person name="Chen J."/>
            <person name="Huang Q."/>
            <person name="Gao D."/>
            <person name="Wang J."/>
            <person name="Lang Y."/>
            <person name="Liu T."/>
            <person name="Li B."/>
            <person name="Bai Z."/>
            <person name="Luis Goicoechea J."/>
            <person name="Liang C."/>
            <person name="Chen C."/>
            <person name="Zhang W."/>
            <person name="Sun S."/>
            <person name="Liao Y."/>
            <person name="Zhang X."/>
            <person name="Yang L."/>
            <person name="Song C."/>
            <person name="Wang M."/>
            <person name="Shi J."/>
            <person name="Liu G."/>
            <person name="Liu J."/>
            <person name="Zhou H."/>
            <person name="Zhou W."/>
            <person name="Yu Q."/>
            <person name="An N."/>
            <person name="Chen Y."/>
            <person name="Cai Q."/>
            <person name="Wang B."/>
            <person name="Liu B."/>
            <person name="Min J."/>
            <person name="Huang Y."/>
            <person name="Wu H."/>
            <person name="Li Z."/>
            <person name="Zhang Y."/>
            <person name="Yin Y."/>
            <person name="Song W."/>
            <person name="Jiang J."/>
            <person name="Jackson S.A."/>
            <person name="Wing R.A."/>
            <person name="Wang J."/>
            <person name="Chen M."/>
        </authorList>
    </citation>
    <scope>NUCLEOTIDE SEQUENCE [LARGE SCALE GENOMIC DNA]</scope>
    <source>
        <strain evidence="2">cv. IRGC 101232</strain>
    </source>
</reference>
<evidence type="ECO:0008006" key="4">
    <source>
        <dbReference type="Google" id="ProtNLM"/>
    </source>
</evidence>
<feature type="signal peptide" evidence="1">
    <location>
        <begin position="1"/>
        <end position="16"/>
    </location>
</feature>
<organism evidence="2">
    <name type="scientific">Oryza brachyantha</name>
    <name type="common">malo sina</name>
    <dbReference type="NCBI Taxonomy" id="4533"/>
    <lineage>
        <taxon>Eukaryota</taxon>
        <taxon>Viridiplantae</taxon>
        <taxon>Streptophyta</taxon>
        <taxon>Embryophyta</taxon>
        <taxon>Tracheophyta</taxon>
        <taxon>Spermatophyta</taxon>
        <taxon>Magnoliopsida</taxon>
        <taxon>Liliopsida</taxon>
        <taxon>Poales</taxon>
        <taxon>Poaceae</taxon>
        <taxon>BOP clade</taxon>
        <taxon>Oryzoideae</taxon>
        <taxon>Oryzeae</taxon>
        <taxon>Oryzinae</taxon>
        <taxon>Oryza</taxon>
    </lineage>
</organism>
<sequence>MPCDLSWTMFLLQAAALLDEIIILKVDKPLEAKAPSDIYGLMPKNDDVPSQVPWFQHNHLRHLEVSCSQEELHWRLVELVKKRAVKLQSIALHDECQGCDIATREHVLSGRFRNKKPVLLYVSQMIRSPIFT</sequence>
<accession>J3MMI0</accession>
<proteinExistence type="predicted"/>
<protein>
    <recommendedName>
        <fullName evidence="4">FBD domain-containing protein</fullName>
    </recommendedName>
</protein>
<name>J3MMI0_ORYBR</name>
<dbReference type="AlphaFoldDB" id="J3MMI0"/>
<evidence type="ECO:0000313" key="3">
    <source>
        <dbReference type="Proteomes" id="UP000006038"/>
    </source>
</evidence>
<dbReference type="Gramene" id="OB07G26120.1">
    <property type="protein sequence ID" value="OB07G26120.1"/>
    <property type="gene ID" value="OB07G26120"/>
</dbReference>
<keyword evidence="1" id="KW-0732">Signal</keyword>